<evidence type="ECO:0000256" key="6">
    <source>
        <dbReference type="SAM" id="Phobius"/>
    </source>
</evidence>
<evidence type="ECO:0000256" key="3">
    <source>
        <dbReference type="ARBA" id="ARBA00022692"/>
    </source>
</evidence>
<feature type="transmembrane region" description="Helical" evidence="6">
    <location>
        <begin position="154"/>
        <end position="176"/>
    </location>
</feature>
<feature type="transmembrane region" description="Helical" evidence="6">
    <location>
        <begin position="344"/>
        <end position="364"/>
    </location>
</feature>
<name>A0A1H4L2B7_9BACT</name>
<feature type="transmembrane region" description="Helical" evidence="6">
    <location>
        <begin position="371"/>
        <end position="396"/>
    </location>
</feature>
<evidence type="ECO:0000256" key="1">
    <source>
        <dbReference type="ARBA" id="ARBA00004141"/>
    </source>
</evidence>
<dbReference type="AlphaFoldDB" id="A0A1H4L2B7"/>
<keyword evidence="3 6" id="KW-0812">Transmembrane</keyword>
<evidence type="ECO:0000256" key="2">
    <source>
        <dbReference type="ARBA" id="ARBA00022448"/>
    </source>
</evidence>
<gene>
    <name evidence="8" type="ORF">SAMN05443244_1446</name>
</gene>
<dbReference type="CDD" id="cd17319">
    <property type="entry name" value="MFS_ExuT_GudP_like"/>
    <property type="match status" value="1"/>
</dbReference>
<dbReference type="EMBL" id="FNSD01000001">
    <property type="protein sequence ID" value="SEB64910.1"/>
    <property type="molecule type" value="Genomic_DNA"/>
</dbReference>
<feature type="transmembrane region" description="Helical" evidence="6">
    <location>
        <begin position="65"/>
        <end position="84"/>
    </location>
</feature>
<dbReference type="Pfam" id="PF07690">
    <property type="entry name" value="MFS_1"/>
    <property type="match status" value="1"/>
</dbReference>
<feature type="transmembrane region" description="Helical" evidence="6">
    <location>
        <begin position="33"/>
        <end position="53"/>
    </location>
</feature>
<feature type="transmembrane region" description="Helical" evidence="6">
    <location>
        <begin position="188"/>
        <end position="210"/>
    </location>
</feature>
<protein>
    <submittedName>
        <fullName evidence="8">MFS transporter, ACS family, tartrate transporter</fullName>
    </submittedName>
</protein>
<dbReference type="Proteomes" id="UP000182409">
    <property type="component" value="Unassembled WGS sequence"/>
</dbReference>
<dbReference type="InterPro" id="IPR011701">
    <property type="entry name" value="MFS"/>
</dbReference>
<dbReference type="GO" id="GO:0016020">
    <property type="term" value="C:membrane"/>
    <property type="evidence" value="ECO:0007669"/>
    <property type="project" value="UniProtKB-SubCell"/>
</dbReference>
<evidence type="ECO:0000313" key="8">
    <source>
        <dbReference type="EMBL" id="SEB64910.1"/>
    </source>
</evidence>
<organism evidence="8 9">
    <name type="scientific">Terriglobus roseus</name>
    <dbReference type="NCBI Taxonomy" id="392734"/>
    <lineage>
        <taxon>Bacteria</taxon>
        <taxon>Pseudomonadati</taxon>
        <taxon>Acidobacteriota</taxon>
        <taxon>Terriglobia</taxon>
        <taxon>Terriglobales</taxon>
        <taxon>Acidobacteriaceae</taxon>
        <taxon>Terriglobus</taxon>
    </lineage>
</organism>
<feature type="transmembrane region" description="Helical" evidence="6">
    <location>
        <begin position="408"/>
        <end position="428"/>
    </location>
</feature>
<feature type="domain" description="Major facilitator superfamily (MFS) profile" evidence="7">
    <location>
        <begin position="30"/>
        <end position="433"/>
    </location>
</feature>
<dbReference type="Gene3D" id="1.20.1250.20">
    <property type="entry name" value="MFS general substrate transporter like domains"/>
    <property type="match status" value="2"/>
</dbReference>
<evidence type="ECO:0000259" key="7">
    <source>
        <dbReference type="PROSITE" id="PS50850"/>
    </source>
</evidence>
<evidence type="ECO:0000256" key="5">
    <source>
        <dbReference type="ARBA" id="ARBA00023136"/>
    </source>
</evidence>
<comment type="subcellular location">
    <subcellularLocation>
        <location evidence="1">Membrane</location>
        <topology evidence="1">Multi-pass membrane protein</topology>
    </subcellularLocation>
</comment>
<feature type="transmembrane region" description="Helical" evidence="6">
    <location>
        <begin position="121"/>
        <end position="142"/>
    </location>
</feature>
<dbReference type="GO" id="GO:0022857">
    <property type="term" value="F:transmembrane transporter activity"/>
    <property type="evidence" value="ECO:0007669"/>
    <property type="project" value="InterPro"/>
</dbReference>
<dbReference type="OrthoDB" id="9773404at2"/>
<dbReference type="PANTHER" id="PTHR43791">
    <property type="entry name" value="PERMEASE-RELATED"/>
    <property type="match status" value="1"/>
</dbReference>
<proteinExistence type="predicted"/>
<feature type="transmembrane region" description="Helical" evidence="6">
    <location>
        <begin position="248"/>
        <end position="267"/>
    </location>
</feature>
<accession>A0A1H4L2B7</accession>
<evidence type="ECO:0000256" key="4">
    <source>
        <dbReference type="ARBA" id="ARBA00022989"/>
    </source>
</evidence>
<dbReference type="FunFam" id="1.20.1250.20:FF:000018">
    <property type="entry name" value="MFS transporter permease"/>
    <property type="match status" value="1"/>
</dbReference>
<evidence type="ECO:0000313" key="9">
    <source>
        <dbReference type="Proteomes" id="UP000182409"/>
    </source>
</evidence>
<feature type="transmembrane region" description="Helical" evidence="6">
    <location>
        <begin position="96"/>
        <end position="115"/>
    </location>
</feature>
<dbReference type="InterPro" id="IPR036259">
    <property type="entry name" value="MFS_trans_sf"/>
</dbReference>
<keyword evidence="5 6" id="KW-0472">Membrane</keyword>
<feature type="transmembrane region" description="Helical" evidence="6">
    <location>
        <begin position="287"/>
        <end position="306"/>
    </location>
</feature>
<reference evidence="8 9" key="1">
    <citation type="submission" date="2016-10" db="EMBL/GenBank/DDBJ databases">
        <authorList>
            <person name="de Groot N.N."/>
        </authorList>
    </citation>
    <scope>NUCLEOTIDE SEQUENCE [LARGE SCALE GENOMIC DNA]</scope>
    <source>
        <strain evidence="8 9">AB35.6</strain>
    </source>
</reference>
<keyword evidence="4 6" id="KW-1133">Transmembrane helix</keyword>
<dbReference type="PROSITE" id="PS50850">
    <property type="entry name" value="MFS"/>
    <property type="match status" value="1"/>
</dbReference>
<keyword evidence="2" id="KW-0813">Transport</keyword>
<sequence length="439" mass="45954">MRYSSCVSTSAPISVANGNAALYRRVTLRVAPLVLLLYFIAFLDRVNIGFASLTMNRDLGISDTLYGLAAGIFFVGYLLFAVPSNSALARVGAPRWVSFLMVSWGIVGCCTAFVHGPTMYMVLRFLLGAAESGFLPGIVFYLTRWLPGSARAGILALLYLAIPLSSVVGSPISAAILRMNGAHGLAGWQWLFLLEALPAILLGLAVPWLLDAGPATATWLSEEEKVALTGAIEAEAALGEAAGAAERVPVGLVVALAATYFMLMIGLYELGFWTPRLIASYGVGLRWLGWLNAAPYAAGAAVLLPWCRWSDRHGDRRLSLVVSFGCGALGLVLAALGGSLVLCVVGLSLAAFGVFVSMPVFWAASSQRIAVAAAALAIAIINSVGNVGGFIGPYATGWLLARTHDYRAGLLATAAALSLGACLAGVIFSPQKPLQEASV</sequence>
<feature type="transmembrane region" description="Helical" evidence="6">
    <location>
        <begin position="318"/>
        <end position="338"/>
    </location>
</feature>
<dbReference type="InterPro" id="IPR020846">
    <property type="entry name" value="MFS_dom"/>
</dbReference>
<dbReference type="PANTHER" id="PTHR43791:SF36">
    <property type="entry name" value="TRANSPORTER, PUTATIVE (AFU_ORTHOLOGUE AFUA_6G08340)-RELATED"/>
    <property type="match status" value="1"/>
</dbReference>
<dbReference type="SUPFAM" id="SSF103473">
    <property type="entry name" value="MFS general substrate transporter"/>
    <property type="match status" value="1"/>
</dbReference>